<name>S9Q932_9RHOB</name>
<gene>
    <name evidence="1" type="ORF">Salmuc_00741</name>
</gene>
<reference evidence="2" key="1">
    <citation type="journal article" date="2014" name="Stand. Genomic Sci.">
        <title>Genome sequence of the exopolysaccharide-producing Salipiger mucosus type strain (DSM 16094(T)), a moderately halophilic member of the Roseobacter clade.</title>
        <authorList>
            <person name="Riedel T."/>
            <person name="Spring S."/>
            <person name="Fiebig A."/>
            <person name="Petersen J."/>
            <person name="Kyrpides N.C."/>
            <person name="Goker M."/>
            <person name="Klenk H.P."/>
        </authorList>
    </citation>
    <scope>NUCLEOTIDE SEQUENCE [LARGE SCALE GENOMIC DNA]</scope>
    <source>
        <strain evidence="2">DSM 16094</strain>
    </source>
</reference>
<evidence type="ECO:0000313" key="2">
    <source>
        <dbReference type="Proteomes" id="UP000015347"/>
    </source>
</evidence>
<organism evidence="1 2">
    <name type="scientific">Salipiger mucosus DSM 16094</name>
    <dbReference type="NCBI Taxonomy" id="1123237"/>
    <lineage>
        <taxon>Bacteria</taxon>
        <taxon>Pseudomonadati</taxon>
        <taxon>Pseudomonadota</taxon>
        <taxon>Alphaproteobacteria</taxon>
        <taxon>Rhodobacterales</taxon>
        <taxon>Roseobacteraceae</taxon>
        <taxon>Salipiger</taxon>
    </lineage>
</organism>
<accession>S9Q932</accession>
<dbReference type="STRING" id="1123237.Salmuc_00741"/>
<dbReference type="Proteomes" id="UP000015347">
    <property type="component" value="Unassembled WGS sequence"/>
</dbReference>
<comment type="caution">
    <text evidence="1">The sequence shown here is derived from an EMBL/GenBank/DDBJ whole genome shotgun (WGS) entry which is preliminary data.</text>
</comment>
<protein>
    <submittedName>
        <fullName evidence="1">Uncharacterized protein</fullName>
    </submittedName>
</protein>
<proteinExistence type="predicted"/>
<dbReference type="HOGENOM" id="CLU_3066038_0_0_5"/>
<sequence>MLCQLLEVHRGVQSASGPSSLTLKDSRGEDLFQSAVKSCSAAFFPVVFLAGAD</sequence>
<keyword evidence="2" id="KW-1185">Reference proteome</keyword>
<dbReference type="EMBL" id="APVH01000061">
    <property type="protein sequence ID" value="EPX76088.1"/>
    <property type="molecule type" value="Genomic_DNA"/>
</dbReference>
<evidence type="ECO:0000313" key="1">
    <source>
        <dbReference type="EMBL" id="EPX76088.1"/>
    </source>
</evidence>
<dbReference type="AlphaFoldDB" id="S9Q932"/>